<dbReference type="GO" id="GO:0046653">
    <property type="term" value="P:tetrahydrofolate metabolic process"/>
    <property type="evidence" value="ECO:0007669"/>
    <property type="project" value="InterPro"/>
</dbReference>
<dbReference type="GO" id="GO:0008115">
    <property type="term" value="F:sarcosine oxidase activity"/>
    <property type="evidence" value="ECO:0007669"/>
    <property type="project" value="InterPro"/>
</dbReference>
<dbReference type="EMBL" id="QPJQ01000026">
    <property type="protein sequence ID" value="RCW99617.1"/>
    <property type="molecule type" value="Genomic_DNA"/>
</dbReference>
<dbReference type="OrthoDB" id="7159274at2"/>
<dbReference type="Proteomes" id="UP000253506">
    <property type="component" value="Unassembled WGS sequence"/>
</dbReference>
<comment type="caution">
    <text evidence="1">The sequence shown here is derived from an EMBL/GenBank/DDBJ whole genome shotgun (WGS) entry which is preliminary data.</text>
</comment>
<dbReference type="Gene3D" id="3.30.2270.10">
    <property type="entry name" value="Folate-binding superfamily"/>
    <property type="match status" value="1"/>
</dbReference>
<dbReference type="InterPro" id="IPR006279">
    <property type="entry name" value="SoxD"/>
</dbReference>
<evidence type="ECO:0000313" key="1">
    <source>
        <dbReference type="EMBL" id="RCW99617.1"/>
    </source>
</evidence>
<sequence>MKIMNCPLNGPRNISEFVYGGEVKAMPNALTCSDKEWAEYVFYSENTIRVVTEWWFHSPSGYWFIAERHTASDEILKTYDPSELFNKRVEFESAPESAEEKTV</sequence>
<accession>A0A368ZTF3</accession>
<organism evidence="1 2">
    <name type="scientific">Marinomonas foliarum</name>
    <dbReference type="NCBI Taxonomy" id="491950"/>
    <lineage>
        <taxon>Bacteria</taxon>
        <taxon>Pseudomonadati</taxon>
        <taxon>Pseudomonadota</taxon>
        <taxon>Gammaproteobacteria</taxon>
        <taxon>Oceanospirillales</taxon>
        <taxon>Oceanospirillaceae</taxon>
        <taxon>Marinomonas</taxon>
    </lineage>
</organism>
<protein>
    <submittedName>
        <fullName evidence="1">N-methylglutamate dehydrogenase subunit B</fullName>
    </submittedName>
</protein>
<evidence type="ECO:0000313" key="2">
    <source>
        <dbReference type="Proteomes" id="UP000253506"/>
    </source>
</evidence>
<dbReference type="InterPro" id="IPR038561">
    <property type="entry name" value="SoxD_sf"/>
</dbReference>
<dbReference type="AlphaFoldDB" id="A0A368ZTF3"/>
<reference evidence="1 2" key="1">
    <citation type="submission" date="2018-07" db="EMBL/GenBank/DDBJ databases">
        <title>Genomic Encyclopedia of Type Strains, Phase III (KMG-III): the genomes of soil and plant-associated and newly described type strains.</title>
        <authorList>
            <person name="Whitman W."/>
        </authorList>
    </citation>
    <scope>NUCLEOTIDE SEQUENCE [LARGE SCALE GENOMIC DNA]</scope>
    <source>
        <strain evidence="1 2">CECT 7731</strain>
    </source>
</reference>
<gene>
    <name evidence="1" type="ORF">DFP77_1268</name>
</gene>
<dbReference type="Pfam" id="PF04267">
    <property type="entry name" value="SoxD"/>
    <property type="match status" value="1"/>
</dbReference>
<dbReference type="RefSeq" id="WP_114412728.1">
    <property type="nucleotide sequence ID" value="NZ_QPJQ01000026.1"/>
</dbReference>
<name>A0A368ZTF3_9GAMM</name>
<proteinExistence type="predicted"/>